<evidence type="ECO:0000313" key="2">
    <source>
        <dbReference type="Proteomes" id="UP000319257"/>
    </source>
</evidence>
<gene>
    <name evidence="1" type="ORF">E0L32_004020</name>
</gene>
<dbReference type="Proteomes" id="UP000319257">
    <property type="component" value="Unassembled WGS sequence"/>
</dbReference>
<keyword evidence="2" id="KW-1185">Reference proteome</keyword>
<dbReference type="InParanoid" id="A0A507BHA2"/>
<reference evidence="1 2" key="1">
    <citation type="submission" date="2019-06" db="EMBL/GenBank/DDBJ databases">
        <title>Draft genome sequence of the filamentous fungus Phialemoniopsis curvata isolated from diesel fuel.</title>
        <authorList>
            <person name="Varaljay V.A."/>
            <person name="Lyon W.J."/>
            <person name="Crouch A.L."/>
            <person name="Drake C.E."/>
            <person name="Hollomon J.M."/>
            <person name="Nadeau L.J."/>
            <person name="Nunn H.S."/>
            <person name="Stevenson B.S."/>
            <person name="Bojanowski C.L."/>
            <person name="Crookes-Goodson W.J."/>
        </authorList>
    </citation>
    <scope>NUCLEOTIDE SEQUENCE [LARGE SCALE GENOMIC DNA]</scope>
    <source>
        <strain evidence="1 2">D216</strain>
    </source>
</reference>
<dbReference type="GeneID" id="41971467"/>
<proteinExistence type="predicted"/>
<dbReference type="AlphaFoldDB" id="A0A507BHA2"/>
<organism evidence="1 2">
    <name type="scientific">Thyridium curvatum</name>
    <dbReference type="NCBI Taxonomy" id="1093900"/>
    <lineage>
        <taxon>Eukaryota</taxon>
        <taxon>Fungi</taxon>
        <taxon>Dikarya</taxon>
        <taxon>Ascomycota</taxon>
        <taxon>Pezizomycotina</taxon>
        <taxon>Sordariomycetes</taxon>
        <taxon>Sordariomycetidae</taxon>
        <taxon>Thyridiales</taxon>
        <taxon>Thyridiaceae</taxon>
        <taxon>Thyridium</taxon>
    </lineage>
</organism>
<dbReference type="RefSeq" id="XP_030998082.1">
    <property type="nucleotide sequence ID" value="XM_031138385.1"/>
</dbReference>
<protein>
    <submittedName>
        <fullName evidence="1">Uncharacterized protein</fullName>
    </submittedName>
</protein>
<accession>A0A507BHA2</accession>
<sequence>MPAVGTLVADKALLSNQSATEAGVTHTCVEGQALSPATCIAQAPIGLGMVAACAATNEAAAVILGLLVRDLSTRLTRGAAAAGACAGPGD</sequence>
<dbReference type="EMBL" id="SKBQ01000018">
    <property type="protein sequence ID" value="TPX16371.1"/>
    <property type="molecule type" value="Genomic_DNA"/>
</dbReference>
<name>A0A507BHA2_9PEZI</name>
<evidence type="ECO:0000313" key="1">
    <source>
        <dbReference type="EMBL" id="TPX16371.1"/>
    </source>
</evidence>
<comment type="caution">
    <text evidence="1">The sequence shown here is derived from an EMBL/GenBank/DDBJ whole genome shotgun (WGS) entry which is preliminary data.</text>
</comment>